<dbReference type="CDD" id="cd00077">
    <property type="entry name" value="HDc"/>
    <property type="match status" value="1"/>
</dbReference>
<dbReference type="EMBL" id="SGXF01000006">
    <property type="protein sequence ID" value="RZS92998.1"/>
    <property type="molecule type" value="Genomic_DNA"/>
</dbReference>
<protein>
    <recommendedName>
        <fullName evidence="1">bis(5'-nucleosyl)-tetraphosphatase (symmetrical)</fullName>
        <ecNumber evidence="1">3.6.1.41</ecNumber>
    </recommendedName>
</protein>
<dbReference type="Proteomes" id="UP000292927">
    <property type="component" value="Unassembled WGS sequence"/>
</dbReference>
<dbReference type="PANTHER" id="PTHR35795">
    <property type="entry name" value="SLR1885 PROTEIN"/>
    <property type="match status" value="1"/>
</dbReference>
<dbReference type="EC" id="3.6.1.41" evidence="1"/>
<dbReference type="GO" id="GO:0008803">
    <property type="term" value="F:bis(5'-nucleosyl)-tetraphosphatase (symmetrical) activity"/>
    <property type="evidence" value="ECO:0007669"/>
    <property type="project" value="UniProtKB-EC"/>
</dbReference>
<evidence type="ECO:0000256" key="4">
    <source>
        <dbReference type="ARBA" id="ARBA00022801"/>
    </source>
</evidence>
<evidence type="ECO:0000256" key="2">
    <source>
        <dbReference type="ARBA" id="ARBA00022723"/>
    </source>
</evidence>
<evidence type="ECO:0000313" key="8">
    <source>
        <dbReference type="EMBL" id="RZS92998.1"/>
    </source>
</evidence>
<dbReference type="SUPFAM" id="SSF109604">
    <property type="entry name" value="HD-domain/PDEase-like"/>
    <property type="match status" value="1"/>
</dbReference>
<keyword evidence="4 8" id="KW-0378">Hydrolase</keyword>
<keyword evidence="5" id="KW-0408">Iron</keyword>
<dbReference type="InterPro" id="IPR003607">
    <property type="entry name" value="HD/PDEase_dom"/>
</dbReference>
<dbReference type="RefSeq" id="WP_130435994.1">
    <property type="nucleotide sequence ID" value="NZ_SGXF01000006.1"/>
</dbReference>
<keyword evidence="3" id="KW-0547">Nucleotide-binding</keyword>
<dbReference type="NCBIfam" id="TIGR00488">
    <property type="entry name" value="bis(5'-nucleosyl)-tetraphosphatase (symmetrical) YqeK"/>
    <property type="match status" value="1"/>
</dbReference>
<name>A0A4Q7P121_9FIRM</name>
<dbReference type="GO" id="GO:0046872">
    <property type="term" value="F:metal ion binding"/>
    <property type="evidence" value="ECO:0007669"/>
    <property type="project" value="UniProtKB-KW"/>
</dbReference>
<proteinExistence type="predicted"/>
<organism evidence="8 9">
    <name type="scientific">Cuneatibacter caecimuris</name>
    <dbReference type="NCBI Taxonomy" id="1796618"/>
    <lineage>
        <taxon>Bacteria</taxon>
        <taxon>Bacillati</taxon>
        <taxon>Bacillota</taxon>
        <taxon>Clostridia</taxon>
        <taxon>Lachnospirales</taxon>
        <taxon>Lachnospiraceae</taxon>
        <taxon>Cuneatibacter</taxon>
    </lineage>
</organism>
<sequence length="194" mass="22326">MDSILEIREKLKKKLEPARYEHTLGVAYTAVCLAMKYGADLKKSEYAGLLYDCAKYFSDEELFRKCEKYQIQLTGAEIANPALIHARLGACLAREKYGVADEEVCHAILVHTTGIPHMSLLDQILFVADYIEPRRYKAPGLAEIRRLAFTDLEECVYVILRDTVSYLRKRGAGMDETTQLAYEYYRKCFEERNC</sequence>
<evidence type="ECO:0000256" key="5">
    <source>
        <dbReference type="ARBA" id="ARBA00023004"/>
    </source>
</evidence>
<accession>A0A4Q7P121</accession>
<keyword evidence="2" id="KW-0479">Metal-binding</keyword>
<dbReference type="Gene3D" id="1.10.3210.10">
    <property type="entry name" value="Hypothetical protein af1432"/>
    <property type="match status" value="1"/>
</dbReference>
<dbReference type="Pfam" id="PF01966">
    <property type="entry name" value="HD"/>
    <property type="match status" value="1"/>
</dbReference>
<dbReference type="PANTHER" id="PTHR35795:SF1">
    <property type="entry name" value="BIS(5'-NUCLEOSYL)-TETRAPHOSPHATASE, SYMMETRICAL"/>
    <property type="match status" value="1"/>
</dbReference>
<evidence type="ECO:0000256" key="1">
    <source>
        <dbReference type="ARBA" id="ARBA00012506"/>
    </source>
</evidence>
<feature type="domain" description="HD" evidence="7">
    <location>
        <begin position="19"/>
        <end position="134"/>
    </location>
</feature>
<evidence type="ECO:0000256" key="3">
    <source>
        <dbReference type="ARBA" id="ARBA00022741"/>
    </source>
</evidence>
<dbReference type="PROSITE" id="PS51831">
    <property type="entry name" value="HD"/>
    <property type="match status" value="1"/>
</dbReference>
<dbReference type="InterPro" id="IPR006674">
    <property type="entry name" value="HD_domain"/>
</dbReference>
<dbReference type="InterPro" id="IPR051094">
    <property type="entry name" value="Diverse_Catalytic_Enzymes"/>
</dbReference>
<dbReference type="InterPro" id="IPR005249">
    <property type="entry name" value="YqeK"/>
</dbReference>
<comment type="caution">
    <text evidence="8">The sequence shown here is derived from an EMBL/GenBank/DDBJ whole genome shotgun (WGS) entry which is preliminary data.</text>
</comment>
<gene>
    <name evidence="8" type="ORF">EV209_2744</name>
</gene>
<dbReference type="AlphaFoldDB" id="A0A4Q7P121"/>
<dbReference type="OrthoDB" id="5295945at2"/>
<dbReference type="GO" id="GO:0000166">
    <property type="term" value="F:nucleotide binding"/>
    <property type="evidence" value="ECO:0007669"/>
    <property type="project" value="UniProtKB-KW"/>
</dbReference>
<evidence type="ECO:0000313" key="9">
    <source>
        <dbReference type="Proteomes" id="UP000292927"/>
    </source>
</evidence>
<comment type="catalytic activity">
    <reaction evidence="6">
        <text>P(1),P(4)-bis(5'-adenosyl) tetraphosphate + H2O = 2 ADP + 2 H(+)</text>
        <dbReference type="Rhea" id="RHEA:24252"/>
        <dbReference type="ChEBI" id="CHEBI:15377"/>
        <dbReference type="ChEBI" id="CHEBI:15378"/>
        <dbReference type="ChEBI" id="CHEBI:58141"/>
        <dbReference type="ChEBI" id="CHEBI:456216"/>
        <dbReference type="EC" id="3.6.1.41"/>
    </reaction>
</comment>
<reference evidence="8 9" key="1">
    <citation type="submission" date="2019-02" db="EMBL/GenBank/DDBJ databases">
        <title>Genomic Encyclopedia of Type Strains, Phase IV (KMG-IV): sequencing the most valuable type-strain genomes for metagenomic binning, comparative biology and taxonomic classification.</title>
        <authorList>
            <person name="Goeker M."/>
        </authorList>
    </citation>
    <scope>NUCLEOTIDE SEQUENCE [LARGE SCALE GENOMIC DNA]</scope>
    <source>
        <strain evidence="8 9">DSM 29486</strain>
    </source>
</reference>
<evidence type="ECO:0000256" key="6">
    <source>
        <dbReference type="ARBA" id="ARBA00049417"/>
    </source>
</evidence>
<evidence type="ECO:0000259" key="7">
    <source>
        <dbReference type="PROSITE" id="PS51831"/>
    </source>
</evidence>
<keyword evidence="9" id="KW-1185">Reference proteome</keyword>